<dbReference type="InterPro" id="IPR019819">
    <property type="entry name" value="Carboxylesterase_B_CS"/>
</dbReference>
<dbReference type="InterPro" id="IPR002018">
    <property type="entry name" value="CarbesteraseB"/>
</dbReference>
<keyword evidence="5" id="KW-0732">Signal</keyword>
<dbReference type="AlphaFoldDB" id="A0A8J5MJT5"/>
<keyword evidence="4" id="KW-0325">Glycoprotein</keyword>
<comment type="caution">
    <text evidence="7">The sequence shown here is derived from an EMBL/GenBank/DDBJ whole genome shotgun (WGS) entry which is preliminary data.</text>
</comment>
<sequence>RIRGLVLVLGIVLSLKAAGSSDAPAVLTEDGWVTGARQRSASSRALYAYQGIPFAKPPVGDLRLKDPVPSEPWEGVRDGTKKPEPCLQVSFITVTPGVRVPPEKLLGVEDCLYLNVYTPVDNGPKADLPVMVWIHGGTYFSGSAKEYLPLVILDHDVVLVVIQYRLGVLGFLSTEDSVIPGNFGLKDQTLALKWVQRNIHNFGGDKTKVTIFGSSAGGASVHFHMLSPKSK</sequence>
<feature type="domain" description="Carboxylesterase type B" evidence="6">
    <location>
        <begin position="23"/>
        <end position="231"/>
    </location>
</feature>
<keyword evidence="2" id="KW-0719">Serine esterase</keyword>
<reference evidence="7" key="1">
    <citation type="journal article" date="2021" name="Sci. Adv.">
        <title>The American lobster genome reveals insights on longevity, neural, and immune adaptations.</title>
        <authorList>
            <person name="Polinski J.M."/>
            <person name="Zimin A.V."/>
            <person name="Clark K.F."/>
            <person name="Kohn A.B."/>
            <person name="Sadowski N."/>
            <person name="Timp W."/>
            <person name="Ptitsyn A."/>
            <person name="Khanna P."/>
            <person name="Romanova D.Y."/>
            <person name="Williams P."/>
            <person name="Greenwood S.J."/>
            <person name="Moroz L.L."/>
            <person name="Walt D.R."/>
            <person name="Bodnar A.G."/>
        </authorList>
    </citation>
    <scope>NUCLEOTIDE SEQUENCE</scope>
    <source>
        <strain evidence="7">GMGI-L3</strain>
    </source>
</reference>
<evidence type="ECO:0000256" key="1">
    <source>
        <dbReference type="ARBA" id="ARBA00005964"/>
    </source>
</evidence>
<dbReference type="GO" id="GO:0052689">
    <property type="term" value="F:carboxylic ester hydrolase activity"/>
    <property type="evidence" value="ECO:0007669"/>
    <property type="project" value="UniProtKB-KW"/>
</dbReference>
<dbReference type="Gene3D" id="3.40.50.1820">
    <property type="entry name" value="alpha/beta hydrolase"/>
    <property type="match status" value="1"/>
</dbReference>
<evidence type="ECO:0000256" key="5">
    <source>
        <dbReference type="RuleBase" id="RU361235"/>
    </source>
</evidence>
<feature type="non-terminal residue" evidence="7">
    <location>
        <position position="1"/>
    </location>
</feature>
<dbReference type="PROSITE" id="PS00941">
    <property type="entry name" value="CARBOXYLESTERASE_B_2"/>
    <property type="match status" value="1"/>
</dbReference>
<evidence type="ECO:0000256" key="2">
    <source>
        <dbReference type="ARBA" id="ARBA00022487"/>
    </source>
</evidence>
<proteinExistence type="inferred from homology"/>
<evidence type="ECO:0000259" key="6">
    <source>
        <dbReference type="Pfam" id="PF00135"/>
    </source>
</evidence>
<feature type="non-terminal residue" evidence="7">
    <location>
        <position position="231"/>
    </location>
</feature>
<feature type="signal peptide" evidence="5">
    <location>
        <begin position="1"/>
        <end position="20"/>
    </location>
</feature>
<evidence type="ECO:0000313" key="8">
    <source>
        <dbReference type="Proteomes" id="UP000747542"/>
    </source>
</evidence>
<name>A0A8J5MJT5_HOMAM</name>
<dbReference type="PANTHER" id="PTHR43142">
    <property type="entry name" value="CARBOXYLIC ESTER HYDROLASE"/>
    <property type="match status" value="1"/>
</dbReference>
<comment type="similarity">
    <text evidence="1 5">Belongs to the type-B carboxylesterase/lipase family.</text>
</comment>
<feature type="chain" id="PRO_5035342105" description="Carboxylic ester hydrolase" evidence="5">
    <location>
        <begin position="21"/>
        <end position="231"/>
    </location>
</feature>
<organism evidence="7 8">
    <name type="scientific">Homarus americanus</name>
    <name type="common">American lobster</name>
    <dbReference type="NCBI Taxonomy" id="6706"/>
    <lineage>
        <taxon>Eukaryota</taxon>
        <taxon>Metazoa</taxon>
        <taxon>Ecdysozoa</taxon>
        <taxon>Arthropoda</taxon>
        <taxon>Crustacea</taxon>
        <taxon>Multicrustacea</taxon>
        <taxon>Malacostraca</taxon>
        <taxon>Eumalacostraca</taxon>
        <taxon>Eucarida</taxon>
        <taxon>Decapoda</taxon>
        <taxon>Pleocyemata</taxon>
        <taxon>Astacidea</taxon>
        <taxon>Nephropoidea</taxon>
        <taxon>Nephropidae</taxon>
        <taxon>Homarus</taxon>
    </lineage>
</organism>
<evidence type="ECO:0000313" key="7">
    <source>
        <dbReference type="EMBL" id="KAG7153847.1"/>
    </source>
</evidence>
<gene>
    <name evidence="7" type="ORF">Hamer_G017660</name>
</gene>
<dbReference type="EMBL" id="JAHLQT010046276">
    <property type="protein sequence ID" value="KAG7153847.1"/>
    <property type="molecule type" value="Genomic_DNA"/>
</dbReference>
<dbReference type="InterPro" id="IPR019826">
    <property type="entry name" value="Carboxylesterase_B_AS"/>
</dbReference>
<dbReference type="SUPFAM" id="SSF53474">
    <property type="entry name" value="alpha/beta-Hydrolases"/>
    <property type="match status" value="1"/>
</dbReference>
<dbReference type="EC" id="3.1.1.-" evidence="5"/>
<keyword evidence="3 5" id="KW-0378">Hydrolase</keyword>
<protein>
    <recommendedName>
        <fullName evidence="5">Carboxylic ester hydrolase</fullName>
        <ecNumber evidence="5">3.1.1.-</ecNumber>
    </recommendedName>
</protein>
<accession>A0A8J5MJT5</accession>
<dbReference type="Proteomes" id="UP000747542">
    <property type="component" value="Unassembled WGS sequence"/>
</dbReference>
<dbReference type="PANTHER" id="PTHR43142:SF1">
    <property type="entry name" value="CARBOXYLIC ESTER HYDROLASE"/>
    <property type="match status" value="1"/>
</dbReference>
<keyword evidence="8" id="KW-1185">Reference proteome</keyword>
<dbReference type="PROSITE" id="PS00122">
    <property type="entry name" value="CARBOXYLESTERASE_B_1"/>
    <property type="match status" value="1"/>
</dbReference>
<evidence type="ECO:0000256" key="3">
    <source>
        <dbReference type="ARBA" id="ARBA00022801"/>
    </source>
</evidence>
<evidence type="ECO:0000256" key="4">
    <source>
        <dbReference type="ARBA" id="ARBA00023180"/>
    </source>
</evidence>
<dbReference type="Pfam" id="PF00135">
    <property type="entry name" value="COesterase"/>
    <property type="match status" value="1"/>
</dbReference>
<dbReference type="InterPro" id="IPR029058">
    <property type="entry name" value="AB_hydrolase_fold"/>
</dbReference>